<dbReference type="EMBL" id="JANZXA010000001">
    <property type="protein sequence ID" value="MCT2398488.1"/>
    <property type="molecule type" value="Genomic_DNA"/>
</dbReference>
<name>A0ABT2I1F5_9SPHN</name>
<evidence type="ECO:0000313" key="2">
    <source>
        <dbReference type="Proteomes" id="UP001165583"/>
    </source>
</evidence>
<evidence type="ECO:0000313" key="1">
    <source>
        <dbReference type="EMBL" id="MCT2398488.1"/>
    </source>
</evidence>
<dbReference type="Proteomes" id="UP001165583">
    <property type="component" value="Unassembled WGS sequence"/>
</dbReference>
<proteinExistence type="predicted"/>
<accession>A0ABT2I1F5</accession>
<sequence>MTAVTQTWTEQLTFMQQTVLLTAVRGPDGSPKYGPTKMLLRWYRRCILRSSLEDGRTIKTPFDAGGGSFMGPSFPVDLDGIEYGTRAWSLVVLNIDWPTRMTEIVSQYLRELDALPHHFQLHFMHAAEIVGYKHPDEEIRAWWHGTYLRLVHDMHLWPETEDQLDRRLGDSREQWLERNDAATID</sequence>
<reference evidence="1" key="1">
    <citation type="submission" date="2022-09" db="EMBL/GenBank/DDBJ databases">
        <title>Novosphingobium sp. Nov., a polycyclic aromatic hydrocarbon-degrading bacterium isolated form mangrove sediments in HongKong.</title>
        <authorList>
            <person name="Hu Z."/>
        </authorList>
    </citation>
    <scope>NUCLEOTIDE SEQUENCE</scope>
    <source>
        <strain evidence="1">HK4-1</strain>
    </source>
</reference>
<dbReference type="RefSeq" id="WP_260043645.1">
    <property type="nucleotide sequence ID" value="NZ_JANZXA010000001.1"/>
</dbReference>
<protein>
    <submittedName>
        <fullName evidence="1">Uncharacterized protein</fullName>
    </submittedName>
</protein>
<gene>
    <name evidence="1" type="ORF">NZK81_02900</name>
</gene>
<comment type="caution">
    <text evidence="1">The sequence shown here is derived from an EMBL/GenBank/DDBJ whole genome shotgun (WGS) entry which is preliminary data.</text>
</comment>
<keyword evidence="2" id="KW-1185">Reference proteome</keyword>
<organism evidence="1 2">
    <name type="scientific">Novosphingobium mangrovi</name>
    <name type="common">ex Huang et al. 2023</name>
    <dbReference type="NCBI Taxonomy" id="2976432"/>
    <lineage>
        <taxon>Bacteria</taxon>
        <taxon>Pseudomonadati</taxon>
        <taxon>Pseudomonadota</taxon>
        <taxon>Alphaproteobacteria</taxon>
        <taxon>Sphingomonadales</taxon>
        <taxon>Sphingomonadaceae</taxon>
        <taxon>Novosphingobium</taxon>
    </lineage>
</organism>